<name>A0A7J7C4J4_TRIWF</name>
<dbReference type="EMBL" id="JAAARO010000021">
    <property type="protein sequence ID" value="KAF5729043.1"/>
    <property type="molecule type" value="Genomic_DNA"/>
</dbReference>
<evidence type="ECO:0000313" key="1">
    <source>
        <dbReference type="EMBL" id="KAF5729043.1"/>
    </source>
</evidence>
<dbReference type="InParanoid" id="A0A7J7C4J4"/>
<dbReference type="OrthoDB" id="1909082at2759"/>
<dbReference type="AlphaFoldDB" id="A0A7J7C4J4"/>
<comment type="caution">
    <text evidence="1">The sequence shown here is derived from an EMBL/GenBank/DDBJ whole genome shotgun (WGS) entry which is preliminary data.</text>
</comment>
<organism evidence="1 2">
    <name type="scientific">Tripterygium wilfordii</name>
    <name type="common">Thunder God vine</name>
    <dbReference type="NCBI Taxonomy" id="458696"/>
    <lineage>
        <taxon>Eukaryota</taxon>
        <taxon>Viridiplantae</taxon>
        <taxon>Streptophyta</taxon>
        <taxon>Embryophyta</taxon>
        <taxon>Tracheophyta</taxon>
        <taxon>Spermatophyta</taxon>
        <taxon>Magnoliopsida</taxon>
        <taxon>eudicotyledons</taxon>
        <taxon>Gunneridae</taxon>
        <taxon>Pentapetalae</taxon>
        <taxon>rosids</taxon>
        <taxon>fabids</taxon>
        <taxon>Celastrales</taxon>
        <taxon>Celastraceae</taxon>
        <taxon>Tripterygium</taxon>
    </lineage>
</organism>
<dbReference type="Proteomes" id="UP000593562">
    <property type="component" value="Unassembled WGS sequence"/>
</dbReference>
<evidence type="ECO:0000313" key="2">
    <source>
        <dbReference type="Proteomes" id="UP000593562"/>
    </source>
</evidence>
<gene>
    <name evidence="1" type="ORF">HS088_TW21G01200</name>
</gene>
<sequence>MTLLRRSNAYTKIDKEDPEEIFHRRAEFLIYKVLQQADSRKQRPSFLRIRSNRLKVKIGKKLKNLRRSMSMTTSAARLGVYKQIAWILKAWKRLLGCGEAIVRLPLF</sequence>
<keyword evidence="2" id="KW-1185">Reference proteome</keyword>
<accession>A0A7J7C4J4</accession>
<protein>
    <submittedName>
        <fullName evidence="1">Uncharacterized protein</fullName>
    </submittedName>
</protein>
<dbReference type="FunCoup" id="A0A7J7C4J4">
    <property type="interactions" value="62"/>
</dbReference>
<reference evidence="1 2" key="1">
    <citation type="journal article" date="2020" name="Nat. Commun.">
        <title>Genome of Tripterygium wilfordii and identification of cytochrome P450 involved in triptolide biosynthesis.</title>
        <authorList>
            <person name="Tu L."/>
            <person name="Su P."/>
            <person name="Zhang Z."/>
            <person name="Gao L."/>
            <person name="Wang J."/>
            <person name="Hu T."/>
            <person name="Zhou J."/>
            <person name="Zhang Y."/>
            <person name="Zhao Y."/>
            <person name="Liu Y."/>
            <person name="Song Y."/>
            <person name="Tong Y."/>
            <person name="Lu Y."/>
            <person name="Yang J."/>
            <person name="Xu C."/>
            <person name="Jia M."/>
            <person name="Peters R.J."/>
            <person name="Huang L."/>
            <person name="Gao W."/>
        </authorList>
    </citation>
    <scope>NUCLEOTIDE SEQUENCE [LARGE SCALE GENOMIC DNA]</scope>
    <source>
        <strain evidence="2">cv. XIE 37</strain>
        <tissue evidence="1">Leaf</tissue>
    </source>
</reference>
<proteinExistence type="predicted"/>
<dbReference type="PANTHER" id="PTHR35687:SF1">
    <property type="entry name" value="OS07G0516700 PROTEIN"/>
    <property type="match status" value="1"/>
</dbReference>
<dbReference type="PANTHER" id="PTHR35687">
    <property type="entry name" value="OS07G0516700 PROTEIN"/>
    <property type="match status" value="1"/>
</dbReference>